<evidence type="ECO:0000256" key="1">
    <source>
        <dbReference type="SAM" id="MobiDB-lite"/>
    </source>
</evidence>
<comment type="caution">
    <text evidence="3">The sequence shown here is derived from an EMBL/GenBank/DDBJ whole genome shotgun (WGS) entry which is preliminary data.</text>
</comment>
<reference evidence="4" key="1">
    <citation type="journal article" date="2019" name="Int. J. Syst. Evol. Microbiol.">
        <title>The Global Catalogue of Microorganisms (GCM) 10K type strain sequencing project: providing services to taxonomists for standard genome sequencing and annotation.</title>
        <authorList>
            <consortium name="The Broad Institute Genomics Platform"/>
            <consortium name="The Broad Institute Genome Sequencing Center for Infectious Disease"/>
            <person name="Wu L."/>
            <person name="Ma J."/>
        </authorList>
    </citation>
    <scope>NUCLEOTIDE SEQUENCE [LARGE SCALE GENOMIC DNA]</scope>
    <source>
        <strain evidence="4">CGMCC 1.16455</strain>
    </source>
</reference>
<gene>
    <name evidence="3" type="ORF">ACFPK8_14290</name>
</gene>
<keyword evidence="4" id="KW-1185">Reference proteome</keyword>
<proteinExistence type="predicted"/>
<accession>A0ABW0FJ80</accession>
<keyword evidence="2" id="KW-1133">Transmembrane helix</keyword>
<keyword evidence="2" id="KW-0472">Membrane</keyword>
<organism evidence="3 4">
    <name type="scientific">Brachybacterium tyrofermentans</name>
    <dbReference type="NCBI Taxonomy" id="47848"/>
    <lineage>
        <taxon>Bacteria</taxon>
        <taxon>Bacillati</taxon>
        <taxon>Actinomycetota</taxon>
        <taxon>Actinomycetes</taxon>
        <taxon>Micrococcales</taxon>
        <taxon>Dermabacteraceae</taxon>
        <taxon>Brachybacterium</taxon>
    </lineage>
</organism>
<feature type="transmembrane region" description="Helical" evidence="2">
    <location>
        <begin position="43"/>
        <end position="72"/>
    </location>
</feature>
<feature type="region of interest" description="Disordered" evidence="1">
    <location>
        <begin position="80"/>
        <end position="105"/>
    </location>
</feature>
<dbReference type="EMBL" id="JBHSLN010000079">
    <property type="protein sequence ID" value="MFC5298680.1"/>
    <property type="molecule type" value="Genomic_DNA"/>
</dbReference>
<keyword evidence="2" id="KW-0812">Transmembrane</keyword>
<dbReference type="RefSeq" id="WP_193119372.1">
    <property type="nucleotide sequence ID" value="NZ_BAAAIR010000049.1"/>
</dbReference>
<name>A0ABW0FJ80_9MICO</name>
<dbReference type="Proteomes" id="UP001595937">
    <property type="component" value="Unassembled WGS sequence"/>
</dbReference>
<sequence length="105" mass="11568">MTFLHLLVLALGVAAAVIAADLLGHRDIGPWPVGLVALLMFPVAGWFYSPWLAALALGLGLGASAVITVSWARSVIQRRHARRTQARDRDRARTRQLEKHPLRKL</sequence>
<evidence type="ECO:0000313" key="3">
    <source>
        <dbReference type="EMBL" id="MFC5298680.1"/>
    </source>
</evidence>
<protein>
    <submittedName>
        <fullName evidence="3">Uncharacterized protein</fullName>
    </submittedName>
</protein>
<feature type="compositionally biased region" description="Basic and acidic residues" evidence="1">
    <location>
        <begin position="85"/>
        <end position="105"/>
    </location>
</feature>
<evidence type="ECO:0000256" key="2">
    <source>
        <dbReference type="SAM" id="Phobius"/>
    </source>
</evidence>
<evidence type="ECO:0000313" key="4">
    <source>
        <dbReference type="Proteomes" id="UP001595937"/>
    </source>
</evidence>
<dbReference type="GeneID" id="303298892"/>